<evidence type="ECO:0000256" key="2">
    <source>
        <dbReference type="ARBA" id="ARBA00023002"/>
    </source>
</evidence>
<dbReference type="Pfam" id="PF17806">
    <property type="entry name" value="SO_alpha_A3"/>
    <property type="match status" value="1"/>
</dbReference>
<keyword evidence="2" id="KW-0560">Oxidoreductase</keyword>
<accession>A0A366FGN3</accession>
<dbReference type="PRINTS" id="PR00368">
    <property type="entry name" value="FADPNR"/>
</dbReference>
<evidence type="ECO:0000259" key="5">
    <source>
        <dbReference type="Pfam" id="PF08669"/>
    </source>
</evidence>
<dbReference type="Gene3D" id="3.30.1360.120">
    <property type="entry name" value="Probable tRNA modification gtpase trme, domain 1"/>
    <property type="match status" value="1"/>
</dbReference>
<feature type="domain" description="GCVT N-terminal" evidence="3">
    <location>
        <begin position="617"/>
        <end position="888"/>
    </location>
</feature>
<dbReference type="SUPFAM" id="SSF51905">
    <property type="entry name" value="FAD/NAD(P)-binding domain"/>
    <property type="match status" value="1"/>
</dbReference>
<evidence type="ECO:0000313" key="7">
    <source>
        <dbReference type="EMBL" id="RBP13767.1"/>
    </source>
</evidence>
<dbReference type="InterPro" id="IPR013977">
    <property type="entry name" value="GcvT_C"/>
</dbReference>
<dbReference type="Gene3D" id="3.10.20.440">
    <property type="entry name" value="2Fe-2S iron-sulphur cluster binding domain, sarcosine oxidase, alpha subunit, N-terminal domain"/>
    <property type="match status" value="1"/>
</dbReference>
<dbReference type="InterPro" id="IPR028896">
    <property type="entry name" value="GcvT/YgfZ/DmdA"/>
</dbReference>
<dbReference type="GO" id="GO:0046653">
    <property type="term" value="P:tetrahydrofolate metabolic process"/>
    <property type="evidence" value="ECO:0007669"/>
    <property type="project" value="InterPro"/>
</dbReference>
<protein>
    <submittedName>
        <fullName evidence="7">Sarcosine oxidase subunit alpha</fullName>
    </submittedName>
</protein>
<dbReference type="InterPro" id="IPR042204">
    <property type="entry name" value="2Fe-2S-bd_N"/>
</dbReference>
<feature type="domain" description="SoxA A3" evidence="6">
    <location>
        <begin position="519"/>
        <end position="602"/>
    </location>
</feature>
<dbReference type="PANTHER" id="PTHR43757">
    <property type="entry name" value="AMINOMETHYLTRANSFERASE"/>
    <property type="match status" value="1"/>
</dbReference>
<dbReference type="InterPro" id="IPR041117">
    <property type="entry name" value="SoxA_A3"/>
</dbReference>
<dbReference type="PRINTS" id="PR00411">
    <property type="entry name" value="PNDRDTASEI"/>
</dbReference>
<dbReference type="PANTHER" id="PTHR43757:SF2">
    <property type="entry name" value="AMINOMETHYLTRANSFERASE, MITOCHONDRIAL"/>
    <property type="match status" value="1"/>
</dbReference>
<reference evidence="7 8" key="1">
    <citation type="submission" date="2018-06" db="EMBL/GenBank/DDBJ databases">
        <title>Genomic Encyclopedia of Type Strains, Phase IV (KMG-IV): sequencing the most valuable type-strain genomes for metagenomic binning, comparative biology and taxonomic classification.</title>
        <authorList>
            <person name="Goeker M."/>
        </authorList>
    </citation>
    <scope>NUCLEOTIDE SEQUENCE [LARGE SCALE GENOMIC DNA]</scope>
    <source>
        <strain evidence="7 8">DSM 24875</strain>
    </source>
</reference>
<dbReference type="Pfam" id="PF07992">
    <property type="entry name" value="Pyr_redox_2"/>
    <property type="match status" value="1"/>
</dbReference>
<dbReference type="EMBL" id="QNRK01000011">
    <property type="protein sequence ID" value="RBP13767.1"/>
    <property type="molecule type" value="Genomic_DNA"/>
</dbReference>
<dbReference type="Pfam" id="PF13510">
    <property type="entry name" value="Fer2_4"/>
    <property type="match status" value="1"/>
</dbReference>
<dbReference type="SUPFAM" id="SSF101790">
    <property type="entry name" value="Aminomethyltransferase beta-barrel domain"/>
    <property type="match status" value="1"/>
</dbReference>
<dbReference type="NCBIfam" id="TIGR01372">
    <property type="entry name" value="soxA"/>
    <property type="match status" value="1"/>
</dbReference>
<dbReference type="Gene3D" id="3.50.50.60">
    <property type="entry name" value="FAD/NAD(P)-binding domain"/>
    <property type="match status" value="2"/>
</dbReference>
<feature type="domain" description="Aminomethyltransferase C-terminal" evidence="5">
    <location>
        <begin position="908"/>
        <end position="993"/>
    </location>
</feature>
<keyword evidence="8" id="KW-1185">Reference proteome</keyword>
<dbReference type="Pfam" id="PF01571">
    <property type="entry name" value="GCV_T"/>
    <property type="match status" value="1"/>
</dbReference>
<dbReference type="PIRSF" id="PIRSF037980">
    <property type="entry name" value="SoxA"/>
    <property type="match status" value="1"/>
</dbReference>
<dbReference type="InterPro" id="IPR041854">
    <property type="entry name" value="BFD-like_2Fe2S-bd_dom_sf"/>
</dbReference>
<evidence type="ECO:0000256" key="1">
    <source>
        <dbReference type="ARBA" id="ARBA00008609"/>
    </source>
</evidence>
<dbReference type="InterPro" id="IPR006277">
    <property type="entry name" value="Sarcosine_oxidase_asu"/>
</dbReference>
<dbReference type="SUPFAM" id="SSF103025">
    <property type="entry name" value="Folate-binding domain"/>
    <property type="match status" value="1"/>
</dbReference>
<evidence type="ECO:0000259" key="4">
    <source>
        <dbReference type="Pfam" id="PF07992"/>
    </source>
</evidence>
<dbReference type="RefSeq" id="WP_113889328.1">
    <property type="nucleotide sequence ID" value="NZ_QNRK01000011.1"/>
</dbReference>
<dbReference type="Gene3D" id="1.10.10.1100">
    <property type="entry name" value="BFD-like [2Fe-2S]-binding domain"/>
    <property type="match status" value="1"/>
</dbReference>
<dbReference type="GO" id="GO:0008115">
    <property type="term" value="F:sarcosine oxidase activity"/>
    <property type="evidence" value="ECO:0007669"/>
    <property type="project" value="InterPro"/>
</dbReference>
<sequence length="1001" mass="106102">MSQAFRVPGGVALDRARPISFTFDGVAYAGYEGDTLASALLANGVRIVGRSYKYHRPRGIVSAGPEEPNALVGVARGPGRFTPNLRATEVELTDGLVATSQNRWPSLRFDIGAISDLLAPLFGAGFYYKTFMGPNWLGPNWAWKRVYEPVVRRAAGLGTAPTAPDPDRYARYFDHCDVLVVGAGAAGLAAARAAADSGADVVLCDEAAAPGGSLLAETRATIEGRPARDWLAETLQALGAAANVRILTRTQAFGCYAQNFVGLSERLPEPALIADPTLPRERLWQMRAREVVLAAGAIERPLVFADNDRPGILLAESARRYLNLYGVKVGERVVVVTAHDSAYRAALDLASAGVAVALIADLRDEASGPLPQAARAAGIEVAVKASVHAIRGRGRIEAVRLAAHPGGMRTLACDALLMSGGWTPSVHLFSQARGKLAFDAGLEAFRPGPPVARQRSAGACNATFGLQEALAEGDAAGRAAAEAAGRSPPDPRAIPVEGAPPAAGGTLGAPLHVLGDRHARAFVDFQNDVCVKDVELAIQEGYRSIEHVKRYTTTGMATDQGKLSNMNALAIAAAVRRTSIPEVGLTTFRPPYMPVTFGAFAGPARDDLFDPARRTPIHAWAAERGAAFEDVGQWKRAWYFPRRGEGMRAAVAREGRTVRAGVGLFDASTLGKIEVVGRDAALFLERMYANAFKKLEVGRCRYGLMLTETGYLMDDGVIGRLAPDRFHVTTTTGGAARVLAQMEDYLQTEFTDLEVWLTSTTEQWATIAVQGPRARDTIAPFVEGLDLSNAAFPHMSVRDGKACGVPARVMRVSFSGELGYEINVGSAYGLDVWKALFAEAEKHGGCAYGTETMHVLRAEKGYVIVGQETDGTVTLADLGLDWAIGKAKADFVGKRSLRLAEPAREGRKQLVGLLTEDPTVVLEEGAQVTATATPPTGSSALGHITSSYPSATLGRSIALALVAGGRARVGEKLFASTAAGAVAAIVTAPCFFDPDGKRLHG</sequence>
<evidence type="ECO:0000313" key="8">
    <source>
        <dbReference type="Proteomes" id="UP000253529"/>
    </source>
</evidence>
<evidence type="ECO:0000259" key="6">
    <source>
        <dbReference type="Pfam" id="PF17806"/>
    </source>
</evidence>
<name>A0A366FGN3_9HYPH</name>
<dbReference type="InterPro" id="IPR036188">
    <property type="entry name" value="FAD/NAD-bd_sf"/>
</dbReference>
<comment type="similarity">
    <text evidence="1">Belongs to the GcvT family.</text>
</comment>
<dbReference type="AlphaFoldDB" id="A0A366FGN3"/>
<evidence type="ECO:0000259" key="3">
    <source>
        <dbReference type="Pfam" id="PF01571"/>
    </source>
</evidence>
<gene>
    <name evidence="7" type="ORF">DFR50_11129</name>
</gene>
<dbReference type="InterPro" id="IPR029043">
    <property type="entry name" value="GcvT/YgfZ_C"/>
</dbReference>
<dbReference type="InterPro" id="IPR006222">
    <property type="entry name" value="GCVT_N"/>
</dbReference>
<organism evidence="7 8">
    <name type="scientific">Roseiarcus fermentans</name>
    <dbReference type="NCBI Taxonomy" id="1473586"/>
    <lineage>
        <taxon>Bacteria</taxon>
        <taxon>Pseudomonadati</taxon>
        <taxon>Pseudomonadota</taxon>
        <taxon>Alphaproteobacteria</taxon>
        <taxon>Hyphomicrobiales</taxon>
        <taxon>Roseiarcaceae</taxon>
        <taxon>Roseiarcus</taxon>
    </lineage>
</organism>
<dbReference type="InterPro" id="IPR027266">
    <property type="entry name" value="TrmE/GcvT-like"/>
</dbReference>
<dbReference type="OrthoDB" id="5287468at2"/>
<comment type="caution">
    <text evidence="7">The sequence shown here is derived from an EMBL/GenBank/DDBJ whole genome shotgun (WGS) entry which is preliminary data.</text>
</comment>
<dbReference type="InterPro" id="IPR023753">
    <property type="entry name" value="FAD/NAD-binding_dom"/>
</dbReference>
<dbReference type="Proteomes" id="UP000253529">
    <property type="component" value="Unassembled WGS sequence"/>
</dbReference>
<feature type="domain" description="FAD/NAD(P)-binding" evidence="4">
    <location>
        <begin position="177"/>
        <end position="432"/>
    </location>
</feature>
<proteinExistence type="inferred from homology"/>
<dbReference type="Pfam" id="PF08669">
    <property type="entry name" value="GCV_T_C"/>
    <property type="match status" value="1"/>
</dbReference>